<sequence>MDTTVAVIVDVVSASVAVAIAIAADKRSLASERENVSTFPTETLDRALKARYTSEHVTGDASLLLEAPPPTAGGNVIVETSLSHTQGEARRSEMI</sequence>
<protein>
    <submittedName>
        <fullName evidence="2">Uncharacterized protein</fullName>
    </submittedName>
</protein>
<keyword evidence="1" id="KW-1133">Transmembrane helix</keyword>
<gene>
    <name evidence="2" type="ORF">JG687_00016985</name>
</gene>
<evidence type="ECO:0000256" key="1">
    <source>
        <dbReference type="SAM" id="Phobius"/>
    </source>
</evidence>
<name>A0A8T1TQY0_9STRA</name>
<reference evidence="2" key="1">
    <citation type="submission" date="2021-01" db="EMBL/GenBank/DDBJ databases">
        <title>Phytophthora aleatoria, a newly-described species from Pinus radiata is distinct from Phytophthora cactorum isolates based on comparative genomics.</title>
        <authorList>
            <person name="Mcdougal R."/>
            <person name="Panda P."/>
            <person name="Williams N."/>
            <person name="Studholme D.J."/>
        </authorList>
    </citation>
    <scope>NUCLEOTIDE SEQUENCE</scope>
    <source>
        <strain evidence="2">NZFS 3830</strain>
    </source>
</reference>
<keyword evidence="1" id="KW-0812">Transmembrane</keyword>
<evidence type="ECO:0000313" key="2">
    <source>
        <dbReference type="EMBL" id="KAG6945976.1"/>
    </source>
</evidence>
<evidence type="ECO:0000313" key="3">
    <source>
        <dbReference type="Proteomes" id="UP000688947"/>
    </source>
</evidence>
<organism evidence="2 3">
    <name type="scientific">Phytophthora cactorum</name>
    <dbReference type="NCBI Taxonomy" id="29920"/>
    <lineage>
        <taxon>Eukaryota</taxon>
        <taxon>Sar</taxon>
        <taxon>Stramenopiles</taxon>
        <taxon>Oomycota</taxon>
        <taxon>Peronosporomycetes</taxon>
        <taxon>Peronosporales</taxon>
        <taxon>Peronosporaceae</taxon>
        <taxon>Phytophthora</taxon>
    </lineage>
</organism>
<dbReference type="AlphaFoldDB" id="A0A8T1TQY0"/>
<keyword evidence="1" id="KW-0472">Membrane</keyword>
<proteinExistence type="predicted"/>
<comment type="caution">
    <text evidence="2">The sequence shown here is derived from an EMBL/GenBank/DDBJ whole genome shotgun (WGS) entry which is preliminary data.</text>
</comment>
<accession>A0A8T1TQY0</accession>
<dbReference type="EMBL" id="JAENGZ010001846">
    <property type="protein sequence ID" value="KAG6945976.1"/>
    <property type="molecule type" value="Genomic_DNA"/>
</dbReference>
<dbReference type="OrthoDB" id="10535750at2759"/>
<feature type="transmembrane region" description="Helical" evidence="1">
    <location>
        <begin position="6"/>
        <end position="24"/>
    </location>
</feature>
<dbReference type="Proteomes" id="UP000688947">
    <property type="component" value="Unassembled WGS sequence"/>
</dbReference>